<name>A0A917IHX8_9MICO</name>
<organism evidence="1 2">
    <name type="scientific">Microbacterium album</name>
    <dbReference type="NCBI Taxonomy" id="2053191"/>
    <lineage>
        <taxon>Bacteria</taxon>
        <taxon>Bacillati</taxon>
        <taxon>Actinomycetota</taxon>
        <taxon>Actinomycetes</taxon>
        <taxon>Micrococcales</taxon>
        <taxon>Microbacteriaceae</taxon>
        <taxon>Microbacterium</taxon>
    </lineage>
</organism>
<dbReference type="EMBL" id="BMJY01000020">
    <property type="protein sequence ID" value="GGH50305.1"/>
    <property type="molecule type" value="Genomic_DNA"/>
</dbReference>
<protein>
    <submittedName>
        <fullName evidence="1">Uncharacterized protein</fullName>
    </submittedName>
</protein>
<reference evidence="1" key="2">
    <citation type="submission" date="2020-09" db="EMBL/GenBank/DDBJ databases">
        <authorList>
            <person name="Sun Q."/>
            <person name="Zhou Y."/>
        </authorList>
    </citation>
    <scope>NUCLEOTIDE SEQUENCE</scope>
    <source>
        <strain evidence="1">CGMCC 1.15794</strain>
    </source>
</reference>
<proteinExistence type="predicted"/>
<dbReference type="Proteomes" id="UP000657592">
    <property type="component" value="Unassembled WGS sequence"/>
</dbReference>
<evidence type="ECO:0000313" key="1">
    <source>
        <dbReference type="EMBL" id="GGH50305.1"/>
    </source>
</evidence>
<comment type="caution">
    <text evidence="1">The sequence shown here is derived from an EMBL/GenBank/DDBJ whole genome shotgun (WGS) entry which is preliminary data.</text>
</comment>
<reference evidence="1" key="1">
    <citation type="journal article" date="2014" name="Int. J. Syst. Evol. Microbiol.">
        <title>Complete genome sequence of Corynebacterium casei LMG S-19264T (=DSM 44701T), isolated from a smear-ripened cheese.</title>
        <authorList>
            <consortium name="US DOE Joint Genome Institute (JGI-PGF)"/>
            <person name="Walter F."/>
            <person name="Albersmeier A."/>
            <person name="Kalinowski J."/>
            <person name="Ruckert C."/>
        </authorList>
    </citation>
    <scope>NUCLEOTIDE SEQUENCE</scope>
    <source>
        <strain evidence="1">CGMCC 1.15794</strain>
    </source>
</reference>
<sequence length="73" mass="8276">MVTETGELAEAMEIARRHYAGLDGARLIVALAVERAEELRERDDAERRALEELIGSSSYPGGYLEELREEWPE</sequence>
<gene>
    <name evidence="1" type="ORF">GCM10010921_28970</name>
</gene>
<evidence type="ECO:0000313" key="2">
    <source>
        <dbReference type="Proteomes" id="UP000657592"/>
    </source>
</evidence>
<accession>A0A917IHX8</accession>
<keyword evidence="2" id="KW-1185">Reference proteome</keyword>
<dbReference type="AlphaFoldDB" id="A0A917IHX8"/>